<comment type="subcellular location">
    <subcellularLocation>
        <location evidence="9">Cell membrane</location>
        <topology evidence="9">Multi-pass membrane protein</topology>
    </subcellularLocation>
    <subcellularLocation>
        <location evidence="1">Membrane</location>
        <topology evidence="1">Multi-pass membrane protein</topology>
    </subcellularLocation>
</comment>
<dbReference type="SUPFAM" id="SSF111352">
    <property type="entry name" value="Ammonium transporter"/>
    <property type="match status" value="1"/>
</dbReference>
<organism evidence="12 13">
    <name type="scientific">Tomitella fengzijianii</name>
    <dbReference type="NCBI Taxonomy" id="2597660"/>
    <lineage>
        <taxon>Bacteria</taxon>
        <taxon>Bacillati</taxon>
        <taxon>Actinomycetota</taxon>
        <taxon>Actinomycetes</taxon>
        <taxon>Mycobacteriales</taxon>
        <taxon>Tomitella</taxon>
    </lineage>
</organism>
<evidence type="ECO:0000256" key="9">
    <source>
        <dbReference type="RuleBase" id="RU362002"/>
    </source>
</evidence>
<dbReference type="GO" id="GO:0008519">
    <property type="term" value="F:ammonium channel activity"/>
    <property type="evidence" value="ECO:0007669"/>
    <property type="project" value="InterPro"/>
</dbReference>
<feature type="transmembrane region" description="Helical" evidence="9">
    <location>
        <begin position="261"/>
        <end position="281"/>
    </location>
</feature>
<feature type="transmembrane region" description="Helical" evidence="9">
    <location>
        <begin position="195"/>
        <end position="218"/>
    </location>
</feature>
<keyword evidence="5 9" id="KW-1133">Transmembrane helix</keyword>
<evidence type="ECO:0000313" key="12">
    <source>
        <dbReference type="EMBL" id="QDQ99254.1"/>
    </source>
</evidence>
<feature type="domain" description="Ammonium transporter AmtB-like" evidence="11">
    <location>
        <begin position="30"/>
        <end position="438"/>
    </location>
</feature>
<evidence type="ECO:0000259" key="11">
    <source>
        <dbReference type="Pfam" id="PF00909"/>
    </source>
</evidence>
<evidence type="ECO:0000256" key="10">
    <source>
        <dbReference type="SAM" id="MobiDB-lite"/>
    </source>
</evidence>
<evidence type="ECO:0000256" key="7">
    <source>
        <dbReference type="ARBA" id="ARBA00023177"/>
    </source>
</evidence>
<dbReference type="OrthoDB" id="9814202at2"/>
<feature type="transmembrane region" description="Helical" evidence="9">
    <location>
        <begin position="315"/>
        <end position="335"/>
    </location>
</feature>
<keyword evidence="13" id="KW-1185">Reference proteome</keyword>
<accession>A0A516X859</accession>
<dbReference type="PANTHER" id="PTHR43029:SF10">
    <property type="entry name" value="AMMONIUM TRANSPORTER MEP2"/>
    <property type="match status" value="1"/>
</dbReference>
<evidence type="ECO:0000256" key="8">
    <source>
        <dbReference type="ARBA" id="ARBA00050025"/>
    </source>
</evidence>
<feature type="transmembrane region" description="Helical" evidence="9">
    <location>
        <begin position="347"/>
        <end position="370"/>
    </location>
</feature>
<dbReference type="InterPro" id="IPR024041">
    <property type="entry name" value="NH4_transpt_AmtB-like_dom"/>
</dbReference>
<keyword evidence="4 9" id="KW-0812">Transmembrane</keyword>
<evidence type="ECO:0000256" key="2">
    <source>
        <dbReference type="ARBA" id="ARBA00005887"/>
    </source>
</evidence>
<reference evidence="12 13" key="1">
    <citation type="submission" date="2019-07" db="EMBL/GenBank/DDBJ databases">
        <title>Tomitella cavernea sp. nov., an actinomycete isolated from soil.</title>
        <authorList>
            <person name="Cheng J."/>
        </authorList>
    </citation>
    <scope>NUCLEOTIDE SEQUENCE [LARGE SCALE GENOMIC DNA]</scope>
    <source>
        <strain evidence="12 13">HY188</strain>
    </source>
</reference>
<dbReference type="AlphaFoldDB" id="A0A516X859"/>
<dbReference type="InterPro" id="IPR029020">
    <property type="entry name" value="Ammonium/urea_transptr"/>
</dbReference>
<dbReference type="Gene3D" id="1.10.3430.10">
    <property type="entry name" value="Ammonium transporter AmtB like domains"/>
    <property type="match status" value="1"/>
</dbReference>
<keyword evidence="3 9" id="KW-0813">Transport</keyword>
<evidence type="ECO:0000256" key="5">
    <source>
        <dbReference type="ARBA" id="ARBA00022989"/>
    </source>
</evidence>
<gene>
    <name evidence="12" type="ORF">FO059_10690</name>
</gene>
<protein>
    <recommendedName>
        <fullName evidence="8 9">Ammonium transporter</fullName>
    </recommendedName>
</protein>
<feature type="transmembrane region" description="Helical" evidence="9">
    <location>
        <begin position="62"/>
        <end position="86"/>
    </location>
</feature>
<dbReference type="Proteomes" id="UP000317344">
    <property type="component" value="Chromosome"/>
</dbReference>
<comment type="similarity">
    <text evidence="2 9">Belongs to the ammonia transporter channel (TC 1.A.11.2) family.</text>
</comment>
<dbReference type="NCBIfam" id="TIGR00836">
    <property type="entry name" value="amt"/>
    <property type="match status" value="1"/>
</dbReference>
<feature type="transmembrane region" description="Helical" evidence="9">
    <location>
        <begin position="152"/>
        <end position="175"/>
    </location>
</feature>
<feature type="transmembrane region" description="Helical" evidence="9">
    <location>
        <begin position="390"/>
        <end position="411"/>
    </location>
</feature>
<dbReference type="KEGG" id="toy:FO059_10690"/>
<feature type="transmembrane region" description="Helical" evidence="9">
    <location>
        <begin position="122"/>
        <end position="145"/>
    </location>
</feature>
<feature type="region of interest" description="Disordered" evidence="10">
    <location>
        <begin position="470"/>
        <end position="489"/>
    </location>
</feature>
<sequence length="489" mass="49628">MTGTGWETVAPDGVVLQALGAGAPDAGNTAWVLISAGLVMLMTPGLAFFYGGMVRARSVLNMIMMSFSALGVVGVLWALFGFSAAFGDSVGGVIGNPLDFVALGGILPEGAESIPLVGSIPAAAFVIFQLMFASITVALISGAVADRMKFSAWLIFAGIWATLVYFPVAHWVFAADGLVSERGGWIISDLRAIDFAGGTAVHINAGVAALVLATVLGVRRGWRTHPSRPHNLTLVMIGVALLWFGWIGFNSGSALAADGAAASVLVTTIVSACAGMLAWLVVERVRDGHHTTLGAASGVVAGLVGITPACASVDVVGALVIGLASGAACALAVGIKYRLGYDDSLDVVGVHLVGGLIGTLLVGLVATSSAPTGVDGLFYGGGFDQLWRQAAGAAAVMAYAAVATTVIALAVRACIGLRVDPEDEIAGIDLSQHAESAYDWGRAGGRKGRGSGRGDHAYALVETGLRDAEQAVPGQDHGYAVTGGDRGLS</sequence>
<dbReference type="GO" id="GO:0005886">
    <property type="term" value="C:plasma membrane"/>
    <property type="evidence" value="ECO:0007669"/>
    <property type="project" value="UniProtKB-SubCell"/>
</dbReference>
<evidence type="ECO:0000256" key="1">
    <source>
        <dbReference type="ARBA" id="ARBA00004141"/>
    </source>
</evidence>
<dbReference type="Pfam" id="PF00909">
    <property type="entry name" value="Ammonium_transp"/>
    <property type="match status" value="1"/>
</dbReference>
<reference evidence="12 13" key="2">
    <citation type="submission" date="2019-07" db="EMBL/GenBank/DDBJ databases">
        <authorList>
            <person name="Huang Y."/>
        </authorList>
    </citation>
    <scope>NUCLEOTIDE SEQUENCE [LARGE SCALE GENOMIC DNA]</scope>
    <source>
        <strain evidence="12 13">HY188</strain>
    </source>
</reference>
<feature type="transmembrane region" description="Helical" evidence="9">
    <location>
        <begin position="30"/>
        <end position="50"/>
    </location>
</feature>
<keyword evidence="7 9" id="KW-0924">Ammonia transport</keyword>
<keyword evidence="6 9" id="KW-0472">Membrane</keyword>
<dbReference type="PANTHER" id="PTHR43029">
    <property type="entry name" value="AMMONIUM TRANSPORTER MEP2"/>
    <property type="match status" value="1"/>
</dbReference>
<evidence type="ECO:0000256" key="4">
    <source>
        <dbReference type="ARBA" id="ARBA00022692"/>
    </source>
</evidence>
<feature type="transmembrane region" description="Helical" evidence="9">
    <location>
        <begin position="230"/>
        <end position="249"/>
    </location>
</feature>
<dbReference type="InterPro" id="IPR001905">
    <property type="entry name" value="Ammonium_transpt"/>
</dbReference>
<evidence type="ECO:0000256" key="3">
    <source>
        <dbReference type="ARBA" id="ARBA00022448"/>
    </source>
</evidence>
<feature type="transmembrane region" description="Helical" evidence="9">
    <location>
        <begin position="293"/>
        <end position="309"/>
    </location>
</feature>
<dbReference type="EMBL" id="CP041765">
    <property type="protein sequence ID" value="QDQ99254.1"/>
    <property type="molecule type" value="Genomic_DNA"/>
</dbReference>
<proteinExistence type="inferred from homology"/>
<name>A0A516X859_9ACTN</name>
<evidence type="ECO:0000313" key="13">
    <source>
        <dbReference type="Proteomes" id="UP000317344"/>
    </source>
</evidence>
<evidence type="ECO:0000256" key="6">
    <source>
        <dbReference type="ARBA" id="ARBA00023136"/>
    </source>
</evidence>